<evidence type="ECO:0000313" key="4">
    <source>
        <dbReference type="Proteomes" id="UP001148614"/>
    </source>
</evidence>
<name>A0A9W8NJW9_9PEZI</name>
<keyword evidence="2" id="KW-1133">Transmembrane helix</keyword>
<organism evidence="3 4">
    <name type="scientific">Xylaria arbuscula</name>
    <dbReference type="NCBI Taxonomy" id="114810"/>
    <lineage>
        <taxon>Eukaryota</taxon>
        <taxon>Fungi</taxon>
        <taxon>Dikarya</taxon>
        <taxon>Ascomycota</taxon>
        <taxon>Pezizomycotina</taxon>
        <taxon>Sordariomycetes</taxon>
        <taxon>Xylariomycetidae</taxon>
        <taxon>Xylariales</taxon>
        <taxon>Xylariaceae</taxon>
        <taxon>Xylaria</taxon>
    </lineage>
</organism>
<dbReference type="Pfam" id="PF14269">
    <property type="entry name" value="Arylsulfotran_2"/>
    <property type="match status" value="1"/>
</dbReference>
<dbReference type="AlphaFoldDB" id="A0A9W8NJW9"/>
<evidence type="ECO:0000256" key="1">
    <source>
        <dbReference type="SAM" id="MobiDB-lite"/>
    </source>
</evidence>
<dbReference type="InterPro" id="IPR053143">
    <property type="entry name" value="Arylsulfate_ST"/>
</dbReference>
<feature type="transmembrane region" description="Helical" evidence="2">
    <location>
        <begin position="667"/>
        <end position="688"/>
    </location>
</feature>
<dbReference type="InterPro" id="IPR011047">
    <property type="entry name" value="Quinoprotein_ADH-like_sf"/>
</dbReference>
<evidence type="ECO:0000313" key="3">
    <source>
        <dbReference type="EMBL" id="KAJ3577708.1"/>
    </source>
</evidence>
<dbReference type="SUPFAM" id="SSF50998">
    <property type="entry name" value="Quinoprotein alcohol dehydrogenase-like"/>
    <property type="match status" value="1"/>
</dbReference>
<feature type="region of interest" description="Disordered" evidence="1">
    <location>
        <begin position="559"/>
        <end position="622"/>
    </location>
</feature>
<gene>
    <name evidence="3" type="ORF">NPX13_g2859</name>
</gene>
<dbReference type="InterPro" id="IPR039535">
    <property type="entry name" value="ASST-like"/>
</dbReference>
<dbReference type="Proteomes" id="UP001148614">
    <property type="component" value="Unassembled WGS sequence"/>
</dbReference>
<keyword evidence="4" id="KW-1185">Reference proteome</keyword>
<evidence type="ECO:0000256" key="2">
    <source>
        <dbReference type="SAM" id="Phobius"/>
    </source>
</evidence>
<protein>
    <recommendedName>
        <fullName evidence="5">ASST-domain-containing protein</fullName>
    </recommendedName>
</protein>
<sequence length="710" mass="80428">MVCSERESAGMLSGFVTMRVSVFAVFLQTLLLGTAYCFDDAYDLFKFVSRPDLMSPKWNITYHHRDQIAPGYWFTTPFKFLNHGLDDVKWVPCQMGPMIYDNDGELVWSGACKYNQRIMYDLYPIELGGQTVLKAMVMHSEFPVSDCGAGVFIDQSYEVVHNFFVDKENNHVNIHEFNYIASRNTTLVTTRRPRQWSGHALGLNEDLVWIDSNGFRAYDLTTGNITFQWHAEYHVSLEESTLDPAYFLLDHDQPKVRVPFTNFTQGRPWDPWHINSVDQNSDGNYLVSLRHLDTIMLIAGDDGRVLWRLGGKHSDYILEGDLKFSRQHHARYVSHSRERDVISFHDNGSGEQDRDFQKPTRDYSRGLVVELLRPVGQPQRARILKEYKRPDRGITDKRGSLQRLQNGNVLMSWTEYPAGYFSEHTDDDEVLMEARFLHPNRLGTYRVYKSTNWVGAPKQPPDIKAIGYGIGINSMTAIYVSWNGATEHKTWKFFSADKFIGQTNRTGFETVFVTDHRATTVRAAAYDATRNFLGRSNDVFVEYVNGWVPTPVDVLHPESLSPVGLDHDTPDLTPLSPDSAIPIDDSAPDSPTIPDTSTQDDKKDVPATSTHTTEHLTPATKPTVALTSVTSTDISHPAEMATSNSIETNDGYTYIPSTVATPETNSLYLGLLGIPSVIGYFFILRIIYRQVRGLLSSRISSSRGYAKLFS</sequence>
<dbReference type="PANTHER" id="PTHR35340">
    <property type="entry name" value="PQQ ENZYME REPEAT PROTEIN-RELATED"/>
    <property type="match status" value="1"/>
</dbReference>
<dbReference type="EMBL" id="JANPWZ010000323">
    <property type="protein sequence ID" value="KAJ3577708.1"/>
    <property type="molecule type" value="Genomic_DNA"/>
</dbReference>
<comment type="caution">
    <text evidence="3">The sequence shown here is derived from an EMBL/GenBank/DDBJ whole genome shotgun (WGS) entry which is preliminary data.</text>
</comment>
<dbReference type="VEuPathDB" id="FungiDB:F4678DRAFT_483138"/>
<keyword evidence="2" id="KW-0472">Membrane</keyword>
<evidence type="ECO:0008006" key="5">
    <source>
        <dbReference type="Google" id="ProtNLM"/>
    </source>
</evidence>
<proteinExistence type="predicted"/>
<accession>A0A9W8NJW9</accession>
<reference evidence="3" key="1">
    <citation type="submission" date="2022-07" db="EMBL/GenBank/DDBJ databases">
        <title>Genome Sequence of Xylaria arbuscula.</title>
        <authorList>
            <person name="Buettner E."/>
        </authorList>
    </citation>
    <scope>NUCLEOTIDE SEQUENCE</scope>
    <source>
        <strain evidence="3">VT107</strain>
    </source>
</reference>
<dbReference type="PANTHER" id="PTHR35340:SF8">
    <property type="entry name" value="ASST-DOMAIN-CONTAINING PROTEIN"/>
    <property type="match status" value="1"/>
</dbReference>
<keyword evidence="2" id="KW-0812">Transmembrane</keyword>